<dbReference type="Proteomes" id="UP000077266">
    <property type="component" value="Unassembled WGS sequence"/>
</dbReference>
<sequence>MKKLRKQAEIKAKHAERKARQKAERAELRAKRDAGEIPPDALPPRKKRKVGPSGTPTPFNARVVIDLGFDDKMNEKETKSLTSQLGYVYNSNRKSLNPFASVLFTSLNGKTYERLESLVDGAYKRWAGTEWWQDGYENLWADDEPGAEPRKTKAARETVVYLTADADEDIDELKEGETYIIGGICDHNRYKYLCFNKAKGHAIRSARLPIGKYIDNLPSRKVLTVNQCYDILLGWLEHRDWEKAFYAVIPARKFRNPDGSTNAPCKASDGDDVDENGAEQSDDQSDHEDSVEVDAAADVHPLT</sequence>
<accession>A0A165QXC0</accession>
<dbReference type="GO" id="GO:0005634">
    <property type="term" value="C:nucleus"/>
    <property type="evidence" value="ECO:0007669"/>
    <property type="project" value="TreeGrafter"/>
</dbReference>
<dbReference type="InterPro" id="IPR007356">
    <property type="entry name" value="tRNA_m1G_MeTrfase_euk"/>
</dbReference>
<reference evidence="11 12" key="1">
    <citation type="journal article" date="2016" name="Mol. Biol. Evol.">
        <title>Comparative Genomics of Early-Diverging Mushroom-Forming Fungi Provides Insights into the Origins of Lignocellulose Decay Capabilities.</title>
        <authorList>
            <person name="Nagy L.G."/>
            <person name="Riley R."/>
            <person name="Tritt A."/>
            <person name="Adam C."/>
            <person name="Daum C."/>
            <person name="Floudas D."/>
            <person name="Sun H."/>
            <person name="Yadav J.S."/>
            <person name="Pangilinan J."/>
            <person name="Larsson K.H."/>
            <person name="Matsuura K."/>
            <person name="Barry K."/>
            <person name="Labutti K."/>
            <person name="Kuo R."/>
            <person name="Ohm R.A."/>
            <person name="Bhattacharya S.S."/>
            <person name="Shirouzu T."/>
            <person name="Yoshinaga Y."/>
            <person name="Martin F.M."/>
            <person name="Grigoriev I.V."/>
            <person name="Hibbett D.S."/>
        </authorList>
    </citation>
    <scope>NUCLEOTIDE SEQUENCE [LARGE SCALE GENOMIC DNA]</scope>
    <source>
        <strain evidence="11 12">HHB12029</strain>
    </source>
</reference>
<dbReference type="AlphaFoldDB" id="A0A165QXC0"/>
<dbReference type="OrthoDB" id="278300at2759"/>
<evidence type="ECO:0000259" key="10">
    <source>
        <dbReference type="PROSITE" id="PS51675"/>
    </source>
</evidence>
<feature type="region of interest" description="Disordered" evidence="9">
    <location>
        <begin position="1"/>
        <end position="57"/>
    </location>
</feature>
<keyword evidence="5" id="KW-0949">S-adenosyl-L-methionine</keyword>
<evidence type="ECO:0000313" key="11">
    <source>
        <dbReference type="EMBL" id="KZW04196.1"/>
    </source>
</evidence>
<keyword evidence="4" id="KW-0808">Transferase</keyword>
<evidence type="ECO:0000313" key="12">
    <source>
        <dbReference type="Proteomes" id="UP000077266"/>
    </source>
</evidence>
<dbReference type="EC" id="2.1.1.221" evidence="1"/>
<dbReference type="GO" id="GO:0002939">
    <property type="term" value="P:tRNA N1-guanine methylation"/>
    <property type="evidence" value="ECO:0007669"/>
    <property type="project" value="TreeGrafter"/>
</dbReference>
<proteinExistence type="predicted"/>
<feature type="region of interest" description="Disordered" evidence="9">
    <location>
        <begin position="258"/>
        <end position="303"/>
    </location>
</feature>
<dbReference type="EMBL" id="KV425882">
    <property type="protein sequence ID" value="KZW04196.1"/>
    <property type="molecule type" value="Genomic_DNA"/>
</dbReference>
<dbReference type="Gene3D" id="3.40.1280.30">
    <property type="match status" value="1"/>
</dbReference>
<feature type="compositionally biased region" description="Basic and acidic residues" evidence="9">
    <location>
        <begin position="1"/>
        <end position="13"/>
    </location>
</feature>
<gene>
    <name evidence="11" type="ORF">EXIGLDRAFT_599635</name>
</gene>
<evidence type="ECO:0000256" key="6">
    <source>
        <dbReference type="ARBA" id="ARBA00031792"/>
    </source>
</evidence>
<dbReference type="PANTHER" id="PTHR13563">
    <property type="entry name" value="TRNA (GUANINE-9-) METHYLTRANSFERASE"/>
    <property type="match status" value="1"/>
</dbReference>
<organism evidence="11 12">
    <name type="scientific">Exidia glandulosa HHB12029</name>
    <dbReference type="NCBI Taxonomy" id="1314781"/>
    <lineage>
        <taxon>Eukaryota</taxon>
        <taxon>Fungi</taxon>
        <taxon>Dikarya</taxon>
        <taxon>Basidiomycota</taxon>
        <taxon>Agaricomycotina</taxon>
        <taxon>Agaricomycetes</taxon>
        <taxon>Auriculariales</taxon>
        <taxon>Exidiaceae</taxon>
        <taxon>Exidia</taxon>
    </lineage>
</organism>
<dbReference type="GO" id="GO:0000049">
    <property type="term" value="F:tRNA binding"/>
    <property type="evidence" value="ECO:0007669"/>
    <property type="project" value="TreeGrafter"/>
</dbReference>
<dbReference type="FunCoup" id="A0A165QXC0">
    <property type="interactions" value="754"/>
</dbReference>
<name>A0A165QXC0_EXIGL</name>
<evidence type="ECO:0000256" key="2">
    <source>
        <dbReference type="ARBA" id="ARBA00020451"/>
    </source>
</evidence>
<dbReference type="InterPro" id="IPR028564">
    <property type="entry name" value="MT_TRM10-typ"/>
</dbReference>
<feature type="domain" description="SAM-dependent MTase TRM10-type" evidence="10">
    <location>
        <begin position="46"/>
        <end position="256"/>
    </location>
</feature>
<evidence type="ECO:0000256" key="8">
    <source>
        <dbReference type="ARBA" id="ARBA00048434"/>
    </source>
</evidence>
<evidence type="ECO:0000256" key="5">
    <source>
        <dbReference type="ARBA" id="ARBA00022691"/>
    </source>
</evidence>
<comment type="catalytic activity">
    <reaction evidence="8">
        <text>guanosine(9) in tRNA + S-adenosyl-L-methionine = N(1)-methylguanosine(9) in tRNA + S-adenosyl-L-homocysteine + H(+)</text>
        <dbReference type="Rhea" id="RHEA:43156"/>
        <dbReference type="Rhea" id="RHEA-COMP:10367"/>
        <dbReference type="Rhea" id="RHEA-COMP:10368"/>
        <dbReference type="ChEBI" id="CHEBI:15378"/>
        <dbReference type="ChEBI" id="CHEBI:57856"/>
        <dbReference type="ChEBI" id="CHEBI:59789"/>
        <dbReference type="ChEBI" id="CHEBI:73542"/>
        <dbReference type="ChEBI" id="CHEBI:74269"/>
        <dbReference type="EC" id="2.1.1.221"/>
    </reaction>
</comment>
<protein>
    <recommendedName>
        <fullName evidence="2">tRNA (guanine(9)-N1)-methyltransferase</fullName>
        <ecNumber evidence="1">2.1.1.221</ecNumber>
    </recommendedName>
    <alternativeName>
        <fullName evidence="7">tRNA methyltransferase 10</fullName>
    </alternativeName>
    <alternativeName>
        <fullName evidence="6">tRNA(m1G9)-methyltransferase</fullName>
    </alternativeName>
</protein>
<keyword evidence="12" id="KW-1185">Reference proteome</keyword>
<dbReference type="CDD" id="cd18089">
    <property type="entry name" value="SPOUT_Trm10-like"/>
    <property type="match status" value="1"/>
</dbReference>
<dbReference type="PANTHER" id="PTHR13563:SF13">
    <property type="entry name" value="TRNA METHYLTRANSFERASE 10 HOMOLOG A"/>
    <property type="match status" value="1"/>
</dbReference>
<evidence type="ECO:0000256" key="3">
    <source>
        <dbReference type="ARBA" id="ARBA00022603"/>
    </source>
</evidence>
<evidence type="ECO:0000256" key="1">
    <source>
        <dbReference type="ARBA" id="ARBA00012797"/>
    </source>
</evidence>
<dbReference type="STRING" id="1314781.A0A165QXC0"/>
<dbReference type="InParanoid" id="A0A165QXC0"/>
<evidence type="ECO:0000256" key="7">
    <source>
        <dbReference type="ARBA" id="ARBA00032166"/>
    </source>
</evidence>
<keyword evidence="3" id="KW-0489">Methyltransferase</keyword>
<dbReference type="PROSITE" id="PS51675">
    <property type="entry name" value="SAM_MT_TRM10"/>
    <property type="match status" value="1"/>
</dbReference>
<dbReference type="InterPro" id="IPR038459">
    <property type="entry name" value="MT_TRM10-typ_sf"/>
</dbReference>
<dbReference type="GO" id="GO:0052905">
    <property type="term" value="F:tRNA (guanosine(9)-N1)-methyltransferase activity"/>
    <property type="evidence" value="ECO:0007669"/>
    <property type="project" value="UniProtKB-EC"/>
</dbReference>
<evidence type="ECO:0000256" key="9">
    <source>
        <dbReference type="SAM" id="MobiDB-lite"/>
    </source>
</evidence>
<feature type="compositionally biased region" description="Basic and acidic residues" evidence="9">
    <location>
        <begin position="21"/>
        <end position="35"/>
    </location>
</feature>
<feature type="compositionally biased region" description="Acidic residues" evidence="9">
    <location>
        <begin position="270"/>
        <end position="292"/>
    </location>
</feature>
<evidence type="ECO:0000256" key="4">
    <source>
        <dbReference type="ARBA" id="ARBA00022679"/>
    </source>
</evidence>